<dbReference type="Proteomes" id="UP001496674">
    <property type="component" value="Chromosome"/>
</dbReference>
<dbReference type="RefSeq" id="WP_353329805.1">
    <property type="nucleotide sequence ID" value="NZ_AP028055.1"/>
</dbReference>
<protein>
    <submittedName>
        <fullName evidence="2">Uncharacterized protein</fullName>
    </submittedName>
</protein>
<organism evidence="2 3">
    <name type="scientific">Bacteroides sedimenti</name>
    <dbReference type="NCBI Taxonomy" id="2136147"/>
    <lineage>
        <taxon>Bacteria</taxon>
        <taxon>Pseudomonadati</taxon>
        <taxon>Bacteroidota</taxon>
        <taxon>Bacteroidia</taxon>
        <taxon>Bacteroidales</taxon>
        <taxon>Bacteroidaceae</taxon>
        <taxon>Bacteroides</taxon>
    </lineage>
</organism>
<evidence type="ECO:0000313" key="2">
    <source>
        <dbReference type="EMBL" id="BEG99336.1"/>
    </source>
</evidence>
<dbReference type="EMBL" id="AP028055">
    <property type="protein sequence ID" value="BEG99336.1"/>
    <property type="molecule type" value="Genomic_DNA"/>
</dbReference>
<evidence type="ECO:0000256" key="1">
    <source>
        <dbReference type="SAM" id="Phobius"/>
    </source>
</evidence>
<keyword evidence="1" id="KW-1133">Transmembrane helix</keyword>
<sequence>MKVEDEIKRRCGNGNPFTVPEGYFENFKERIMEQLPEKEDKTFKKPHVTIWNRIRPWLYMTAVFAGILLGVRVMVNLTSSHKSSVAVNSTEKEMITDQDVDNLMDHSMMDDYSLYECLTEAE</sequence>
<keyword evidence="1" id="KW-0472">Membrane</keyword>
<name>A0ABN6Z437_9BACE</name>
<reference evidence="2 3" key="1">
    <citation type="submission" date="2023-04" db="EMBL/GenBank/DDBJ databases">
        <title>Draft genome sequence of acteroides sedimenti strain YN3PY1.</title>
        <authorList>
            <person name="Yoshida N."/>
        </authorList>
    </citation>
    <scope>NUCLEOTIDE SEQUENCE [LARGE SCALE GENOMIC DNA]</scope>
    <source>
        <strain evidence="2 3">YN3PY1</strain>
    </source>
</reference>
<evidence type="ECO:0000313" key="3">
    <source>
        <dbReference type="Proteomes" id="UP001496674"/>
    </source>
</evidence>
<gene>
    <name evidence="2" type="ORF">BSYN_16010</name>
</gene>
<keyword evidence="3" id="KW-1185">Reference proteome</keyword>
<feature type="transmembrane region" description="Helical" evidence="1">
    <location>
        <begin position="57"/>
        <end position="75"/>
    </location>
</feature>
<proteinExistence type="predicted"/>
<accession>A0ABN6Z437</accession>
<keyword evidence="1" id="KW-0812">Transmembrane</keyword>